<sequence>MIYSMLRTSTLRSRSIYNAAVRGIAAKANTRPGCCGGSCAGCGEKKKQRPVLAPLVLVSVTALAVGLLTSNKNNSLS</sequence>
<protein>
    <submittedName>
        <fullName evidence="3">Transmembrane protein</fullName>
    </submittedName>
</protein>
<dbReference type="Proteomes" id="UP000887566">
    <property type="component" value="Unplaced"/>
</dbReference>
<keyword evidence="1" id="KW-0812">Transmembrane</keyword>
<evidence type="ECO:0000313" key="3">
    <source>
        <dbReference type="WBParaSite" id="PSAMB.scaffold2339size23730.g17388.t1"/>
    </source>
</evidence>
<proteinExistence type="predicted"/>
<keyword evidence="1" id="KW-1133">Transmembrane helix</keyword>
<organism evidence="2 3">
    <name type="scientific">Plectus sambesii</name>
    <dbReference type="NCBI Taxonomy" id="2011161"/>
    <lineage>
        <taxon>Eukaryota</taxon>
        <taxon>Metazoa</taxon>
        <taxon>Ecdysozoa</taxon>
        <taxon>Nematoda</taxon>
        <taxon>Chromadorea</taxon>
        <taxon>Plectida</taxon>
        <taxon>Plectina</taxon>
        <taxon>Plectoidea</taxon>
        <taxon>Plectidae</taxon>
        <taxon>Plectus</taxon>
    </lineage>
</organism>
<evidence type="ECO:0000256" key="1">
    <source>
        <dbReference type="SAM" id="Phobius"/>
    </source>
</evidence>
<feature type="transmembrane region" description="Helical" evidence="1">
    <location>
        <begin position="51"/>
        <end position="69"/>
    </location>
</feature>
<dbReference type="AlphaFoldDB" id="A0A914VSV3"/>
<name>A0A914VSV3_9BILA</name>
<keyword evidence="1" id="KW-0472">Membrane</keyword>
<keyword evidence="2" id="KW-1185">Reference proteome</keyword>
<dbReference type="WBParaSite" id="PSAMB.scaffold2339size23730.g17388.t1">
    <property type="protein sequence ID" value="PSAMB.scaffold2339size23730.g17388.t1"/>
    <property type="gene ID" value="PSAMB.scaffold2339size23730.g17388"/>
</dbReference>
<accession>A0A914VSV3</accession>
<reference evidence="3" key="1">
    <citation type="submission" date="2022-11" db="UniProtKB">
        <authorList>
            <consortium name="WormBaseParasite"/>
        </authorList>
    </citation>
    <scope>IDENTIFICATION</scope>
</reference>
<evidence type="ECO:0000313" key="2">
    <source>
        <dbReference type="Proteomes" id="UP000887566"/>
    </source>
</evidence>